<dbReference type="InterPro" id="IPR006179">
    <property type="entry name" value="5_nucleotidase/apyrase"/>
</dbReference>
<evidence type="ECO:0000256" key="2">
    <source>
        <dbReference type="RuleBase" id="RU362119"/>
    </source>
</evidence>
<comment type="similarity">
    <text evidence="2">Belongs to the 5'-nucleotidase family.</text>
</comment>
<feature type="domain" description="5'-Nucleotidase C-terminal" evidence="4">
    <location>
        <begin position="286"/>
        <end position="413"/>
    </location>
</feature>
<dbReference type="PANTHER" id="PTHR11575:SF24">
    <property type="entry name" value="5'-NUCLEOTIDASE"/>
    <property type="match status" value="1"/>
</dbReference>
<comment type="caution">
    <text evidence="5">The sequence shown here is derived from an EMBL/GenBank/DDBJ whole genome shotgun (WGS) entry which is preliminary data.</text>
</comment>
<dbReference type="GO" id="GO:0009166">
    <property type="term" value="P:nucleotide catabolic process"/>
    <property type="evidence" value="ECO:0007669"/>
    <property type="project" value="InterPro"/>
</dbReference>
<dbReference type="EMBL" id="ACVQ01000028">
    <property type="protein sequence ID" value="EET78950.1"/>
    <property type="molecule type" value="Genomic_DNA"/>
</dbReference>
<dbReference type="SUPFAM" id="SSF56300">
    <property type="entry name" value="Metallo-dependent phosphatases"/>
    <property type="match status" value="1"/>
</dbReference>
<evidence type="ECO:0000313" key="6">
    <source>
        <dbReference type="Proteomes" id="UP000003107"/>
    </source>
</evidence>
<protein>
    <submittedName>
        <fullName evidence="5">Ser/Thr phosphatase family protein</fullName>
    </submittedName>
</protein>
<keyword evidence="2" id="KW-0547">Nucleotide-binding</keyword>
<dbReference type="InterPro" id="IPR036907">
    <property type="entry name" value="5'-Nucleotdase_C_sf"/>
</dbReference>
<evidence type="ECO:0000259" key="3">
    <source>
        <dbReference type="Pfam" id="PF00149"/>
    </source>
</evidence>
<dbReference type="eggNOG" id="COG0737">
    <property type="taxonomic scope" value="Bacteria"/>
</dbReference>
<dbReference type="InterPro" id="IPR029052">
    <property type="entry name" value="Metallo-depent_PP-like"/>
</dbReference>
<dbReference type="AlphaFoldDB" id="C6RHS0"/>
<keyword evidence="2" id="KW-0378">Hydrolase</keyword>
<proteinExistence type="inferred from homology"/>
<evidence type="ECO:0000256" key="1">
    <source>
        <dbReference type="ARBA" id="ARBA00022729"/>
    </source>
</evidence>
<evidence type="ECO:0000313" key="5">
    <source>
        <dbReference type="EMBL" id="EET78950.1"/>
    </source>
</evidence>
<dbReference type="GO" id="GO:0008768">
    <property type="term" value="F:UDP-sugar diphosphatase activity"/>
    <property type="evidence" value="ECO:0007669"/>
    <property type="project" value="TreeGrafter"/>
</dbReference>
<organism evidence="5 6">
    <name type="scientific">Campylobacter showae RM3277</name>
    <dbReference type="NCBI Taxonomy" id="553219"/>
    <lineage>
        <taxon>Bacteria</taxon>
        <taxon>Pseudomonadati</taxon>
        <taxon>Campylobacterota</taxon>
        <taxon>Epsilonproteobacteria</taxon>
        <taxon>Campylobacterales</taxon>
        <taxon>Campylobacteraceae</taxon>
        <taxon>Campylobacter</taxon>
    </lineage>
</organism>
<dbReference type="SUPFAM" id="SSF55816">
    <property type="entry name" value="5'-nucleotidase (syn. UDP-sugar hydrolase), C-terminal domain"/>
    <property type="match status" value="1"/>
</dbReference>
<dbReference type="GO" id="GO:0000166">
    <property type="term" value="F:nucleotide binding"/>
    <property type="evidence" value="ECO:0007669"/>
    <property type="project" value="UniProtKB-KW"/>
</dbReference>
<dbReference type="InterPro" id="IPR008334">
    <property type="entry name" value="5'-Nucleotdase_C"/>
</dbReference>
<dbReference type="GO" id="GO:0030288">
    <property type="term" value="C:outer membrane-bounded periplasmic space"/>
    <property type="evidence" value="ECO:0007669"/>
    <property type="project" value="TreeGrafter"/>
</dbReference>
<dbReference type="PRINTS" id="PR01607">
    <property type="entry name" value="APYRASEFAMLY"/>
</dbReference>
<feature type="domain" description="Calcineurin-like phosphoesterase" evidence="3">
    <location>
        <begin position="19"/>
        <end position="200"/>
    </location>
</feature>
<dbReference type="STRING" id="553219.CAMSH0001_1024"/>
<sequence>MAEQVDDKLVGGVSMLSGYINQVRQTEKNVIYAIAGDMFRGSIIDSEYKGISTIEIMNALAPDIATVGNHELDYGIPHLLFIEKCAQFPIINANLFIKTNHARLFPPCYIMELDGMKILFIGIITDAVLAQAKQDHLIGSFIGIEEAAQEVGRICNTYNRIDIDFTVLLTHIGFESDKELAAMLRPEWGVDLIIGGHSHTLMEQPYVVNDILIAQVGVGTDQIGRFDIVVNTDTNSIESYKWQCIPITDKYCPVDEQIENLIRKYKSVTDQKYTRVITRFSCPLTHQQRNTETALGNLFADIFKNSLGIDIMLLGSGSIRGEKLGLIVEYGGLVEIFPYDDGVYMLKVDGRTFRQMMRYMLRDDAFLGKTEFYQLSQGIKLAYSRSRQEIVSLTYQGVEMPDDGIFTVGLQNYHYCNLESFFGVSFEHVKTFGAPKMISTSCLDILAEYLNSHKAIRQDVEGRLTILD</sequence>
<gene>
    <name evidence="5" type="ORF">CAMSH0001_1024</name>
</gene>
<evidence type="ECO:0000259" key="4">
    <source>
        <dbReference type="Pfam" id="PF02872"/>
    </source>
</evidence>
<dbReference type="GO" id="GO:0008253">
    <property type="term" value="F:5'-nucleotidase activity"/>
    <property type="evidence" value="ECO:0007669"/>
    <property type="project" value="TreeGrafter"/>
</dbReference>
<dbReference type="PANTHER" id="PTHR11575">
    <property type="entry name" value="5'-NUCLEOTIDASE-RELATED"/>
    <property type="match status" value="1"/>
</dbReference>
<dbReference type="Pfam" id="PF00149">
    <property type="entry name" value="Metallophos"/>
    <property type="match status" value="1"/>
</dbReference>
<reference evidence="5 6" key="1">
    <citation type="submission" date="2009-07" db="EMBL/GenBank/DDBJ databases">
        <authorList>
            <person name="Madupu R."/>
            <person name="Sebastian Y."/>
            <person name="Durkin A.S."/>
            <person name="Torralba M."/>
            <person name="Methe B."/>
            <person name="Sutton G.G."/>
            <person name="Strausberg R.L."/>
            <person name="Nelson K.E."/>
        </authorList>
    </citation>
    <scope>NUCLEOTIDE SEQUENCE [LARGE SCALE GENOMIC DNA]</scope>
    <source>
        <strain evidence="5 6">RM3277</strain>
    </source>
</reference>
<dbReference type="Gene3D" id="3.60.21.10">
    <property type="match status" value="1"/>
</dbReference>
<accession>C6RHS0</accession>
<keyword evidence="1" id="KW-0732">Signal</keyword>
<keyword evidence="6" id="KW-1185">Reference proteome</keyword>
<dbReference type="InterPro" id="IPR004843">
    <property type="entry name" value="Calcineurin-like_PHP"/>
</dbReference>
<dbReference type="CDD" id="cd00845">
    <property type="entry name" value="MPP_UshA_N_like"/>
    <property type="match status" value="1"/>
</dbReference>
<dbReference type="Gene3D" id="3.90.780.10">
    <property type="entry name" value="5'-Nucleotidase, C-terminal domain"/>
    <property type="match status" value="1"/>
</dbReference>
<dbReference type="Pfam" id="PF02872">
    <property type="entry name" value="5_nucleotid_C"/>
    <property type="match status" value="1"/>
</dbReference>
<name>C6RHS0_9BACT</name>
<dbReference type="Proteomes" id="UP000003107">
    <property type="component" value="Unassembled WGS sequence"/>
</dbReference>